<dbReference type="AlphaFoldDB" id="A9LGS2"/>
<dbReference type="GO" id="GO:0003676">
    <property type="term" value="F:nucleic acid binding"/>
    <property type="evidence" value="ECO:0007669"/>
    <property type="project" value="InterPro"/>
</dbReference>
<evidence type="ECO:0000313" key="2">
    <source>
        <dbReference type="EMBL" id="ABX10593.1"/>
    </source>
</evidence>
<feature type="non-terminal residue" evidence="2">
    <location>
        <position position="1"/>
    </location>
</feature>
<dbReference type="PANTHER" id="PTHR47649:SF1">
    <property type="entry name" value="RIBONUCLEASE D"/>
    <property type="match status" value="1"/>
</dbReference>
<dbReference type="SUPFAM" id="SSF47819">
    <property type="entry name" value="HRDC-like"/>
    <property type="match status" value="2"/>
</dbReference>
<sequence>DPAVIRSLRQPGDGRVAVNLRPRLAGPSCQGLTQLRGVDVAILAVPEAPDLYEVIEGHLKRLKRLAWYIDEVDLWMEELVKMETEPQWQRVSGITSLNPRELAIVRELWICRDIEAARRNRSAKRVIPDDLIVELAKRGSSSIGSFKAIRGFENRVTRGISSEISEAIEKANGLAKTELPKKLPRGKSMNLGLLGQFLSTALTVVCRDQQISPAIVGTASDVRKMAAWRLGLLKMDQPPSLVQGWRAEIVGQLIDQVLNGSIAIRVGDPKSDTPLVIEYLSETPNRL</sequence>
<dbReference type="Pfam" id="PF00570">
    <property type="entry name" value="HRDC"/>
    <property type="match status" value="1"/>
</dbReference>
<dbReference type="GO" id="GO:0000166">
    <property type="term" value="F:nucleotide binding"/>
    <property type="evidence" value="ECO:0007669"/>
    <property type="project" value="InterPro"/>
</dbReference>
<gene>
    <name evidence="2" type="primary">rnd</name>
    <name evidence="2" type="ORF">5H12_31</name>
</gene>
<dbReference type="GO" id="GO:0004525">
    <property type="term" value="F:ribonuclease III activity"/>
    <property type="evidence" value="ECO:0007669"/>
    <property type="project" value="UniProtKB-EC"/>
</dbReference>
<dbReference type="InterPro" id="IPR051086">
    <property type="entry name" value="RNase_D-like"/>
</dbReference>
<dbReference type="InterPro" id="IPR002121">
    <property type="entry name" value="HRDC_dom"/>
</dbReference>
<dbReference type="InterPro" id="IPR044876">
    <property type="entry name" value="HRDC_dom_sf"/>
</dbReference>
<dbReference type="EMBL" id="EF591884">
    <property type="protein sequence ID" value="ABX10593.1"/>
    <property type="molecule type" value="Genomic_DNA"/>
</dbReference>
<dbReference type="EC" id="3.1.26.3" evidence="2"/>
<proteinExistence type="predicted"/>
<organism evidence="2">
    <name type="scientific">uncultured planctomycete 5H12</name>
    <dbReference type="NCBI Taxonomy" id="455067"/>
    <lineage>
        <taxon>Bacteria</taxon>
        <taxon>Pseudomonadati</taxon>
        <taxon>Planctomycetota</taxon>
        <taxon>Planctomycetia</taxon>
        <taxon>Planctomycetales</taxon>
        <taxon>environmental samples</taxon>
    </lineage>
</organism>
<dbReference type="PANTHER" id="PTHR47649">
    <property type="entry name" value="RIBONUCLEASE D"/>
    <property type="match status" value="1"/>
</dbReference>
<dbReference type="Gene3D" id="1.10.150.80">
    <property type="entry name" value="HRDC domain"/>
    <property type="match status" value="2"/>
</dbReference>
<feature type="domain" description="HRDC" evidence="1">
    <location>
        <begin position="98"/>
        <end position="178"/>
    </location>
</feature>
<reference evidence="2" key="1">
    <citation type="journal article" date="2007" name="ISME J.">
        <title>Fosmids of novel marine Planctomycetes from the Namibian and Oregon coast upwelling systems and their cross-comparison with planctomycete genomes.</title>
        <authorList>
            <person name="Woebken D."/>
            <person name="Teeling H."/>
            <person name="Wecker P."/>
            <person name="Dumitriu A."/>
            <person name="Kostadinov I."/>
            <person name="DeLong E.F."/>
            <person name="Amann R."/>
            <person name="Gloeckner F.O."/>
        </authorList>
    </citation>
    <scope>NUCLEOTIDE SEQUENCE</scope>
</reference>
<evidence type="ECO:0000259" key="1">
    <source>
        <dbReference type="PROSITE" id="PS50967"/>
    </source>
</evidence>
<accession>A9LGS2</accession>
<keyword evidence="2" id="KW-0378">Hydrolase</keyword>
<name>A9LGS2_9BACT</name>
<dbReference type="PROSITE" id="PS50967">
    <property type="entry name" value="HRDC"/>
    <property type="match status" value="1"/>
</dbReference>
<protein>
    <submittedName>
        <fullName evidence="2">Ribonuclease D</fullName>
        <ecNumber evidence="2">3.1.26.3</ecNumber>
    </submittedName>
</protein>
<dbReference type="InterPro" id="IPR010997">
    <property type="entry name" value="HRDC-like_sf"/>
</dbReference>